<feature type="domain" description="DNA-directed DNA polymerase family B exonuclease" evidence="17">
    <location>
        <begin position="2304"/>
        <end position="2509"/>
    </location>
</feature>
<evidence type="ECO:0000256" key="7">
    <source>
        <dbReference type="ARBA" id="ARBA00022723"/>
    </source>
</evidence>
<keyword evidence="13" id="KW-0234">DNA repair</keyword>
<name>A0AAJ7FLG6_CEPCN</name>
<feature type="region of interest" description="Disordered" evidence="15">
    <location>
        <begin position="890"/>
        <end position="910"/>
    </location>
</feature>
<dbReference type="Pfam" id="PF24055">
    <property type="entry name" value="POL3_N"/>
    <property type="match status" value="1"/>
</dbReference>
<evidence type="ECO:0000256" key="15">
    <source>
        <dbReference type="SAM" id="MobiDB-lite"/>
    </source>
</evidence>
<evidence type="ECO:0000256" key="2">
    <source>
        <dbReference type="ARBA" id="ARBA00005755"/>
    </source>
</evidence>
<dbReference type="GO" id="GO:0003887">
    <property type="term" value="F:DNA-directed DNA polymerase activity"/>
    <property type="evidence" value="ECO:0007669"/>
    <property type="project" value="UniProtKB-KW"/>
</dbReference>
<dbReference type="InterPro" id="IPR056447">
    <property type="entry name" value="REV3_N"/>
</dbReference>
<keyword evidence="10" id="KW-0239">DNA-directed DNA polymerase</keyword>
<dbReference type="InterPro" id="IPR006134">
    <property type="entry name" value="DNA-dir_DNA_pol_B_multi_dom"/>
</dbReference>
<gene>
    <name evidence="22 23" type="primary">LOC107268924</name>
</gene>
<feature type="compositionally biased region" description="Basic and acidic residues" evidence="15">
    <location>
        <begin position="2172"/>
        <end position="2182"/>
    </location>
</feature>
<evidence type="ECO:0000259" key="19">
    <source>
        <dbReference type="Pfam" id="PF24055"/>
    </source>
</evidence>
<reference evidence="22 23" key="1">
    <citation type="submission" date="2025-04" db="UniProtKB">
        <authorList>
            <consortium name="RefSeq"/>
        </authorList>
    </citation>
    <scope>IDENTIFICATION</scope>
</reference>
<dbReference type="Gene3D" id="3.30.420.10">
    <property type="entry name" value="Ribonuclease H-like superfamily/Ribonuclease H"/>
    <property type="match status" value="1"/>
</dbReference>
<dbReference type="InterPro" id="IPR006133">
    <property type="entry name" value="DNA-dir_DNA_pol_B_exonuc"/>
</dbReference>
<dbReference type="FunFam" id="1.10.132.60:FF:000005">
    <property type="entry name" value="Putative DNA polymerase zeta catalytic subunit"/>
    <property type="match status" value="1"/>
</dbReference>
<dbReference type="CDD" id="cd05778">
    <property type="entry name" value="DNA_polB_zeta_exo"/>
    <property type="match status" value="1"/>
</dbReference>
<organism evidence="21 22">
    <name type="scientific">Cephus cinctus</name>
    <name type="common">Wheat stem sawfly</name>
    <dbReference type="NCBI Taxonomy" id="211228"/>
    <lineage>
        <taxon>Eukaryota</taxon>
        <taxon>Metazoa</taxon>
        <taxon>Ecdysozoa</taxon>
        <taxon>Arthropoda</taxon>
        <taxon>Hexapoda</taxon>
        <taxon>Insecta</taxon>
        <taxon>Pterygota</taxon>
        <taxon>Neoptera</taxon>
        <taxon>Endopterygota</taxon>
        <taxon>Hymenoptera</taxon>
        <taxon>Cephoidea</taxon>
        <taxon>Cephidae</taxon>
        <taxon>Cephus</taxon>
    </lineage>
</organism>
<evidence type="ECO:0000259" key="17">
    <source>
        <dbReference type="Pfam" id="PF03104"/>
    </source>
</evidence>
<keyword evidence="11" id="KW-0408">Iron</keyword>
<comment type="catalytic activity">
    <reaction evidence="14">
        <text>DNA(n) + a 2'-deoxyribonucleoside 5'-triphosphate = DNA(n+1) + diphosphate</text>
        <dbReference type="Rhea" id="RHEA:22508"/>
        <dbReference type="Rhea" id="RHEA-COMP:17339"/>
        <dbReference type="Rhea" id="RHEA-COMP:17340"/>
        <dbReference type="ChEBI" id="CHEBI:33019"/>
        <dbReference type="ChEBI" id="CHEBI:61560"/>
        <dbReference type="ChEBI" id="CHEBI:173112"/>
        <dbReference type="EC" id="2.7.7.7"/>
    </reaction>
</comment>
<dbReference type="Pfam" id="PF03104">
    <property type="entry name" value="DNA_pol_B_exo1"/>
    <property type="match status" value="1"/>
</dbReference>
<dbReference type="PRINTS" id="PR00106">
    <property type="entry name" value="DNAPOLB"/>
</dbReference>
<accession>A0AAJ7FLG6</accession>
<dbReference type="GO" id="GO:0051536">
    <property type="term" value="F:iron-sulfur cluster binding"/>
    <property type="evidence" value="ECO:0007669"/>
    <property type="project" value="UniProtKB-KW"/>
</dbReference>
<dbReference type="InterPro" id="IPR006172">
    <property type="entry name" value="DNA-dir_DNA_pol_B"/>
</dbReference>
<feature type="compositionally biased region" description="Polar residues" evidence="15">
    <location>
        <begin position="1780"/>
        <end position="1797"/>
    </location>
</feature>
<feature type="compositionally biased region" description="Basic residues" evidence="15">
    <location>
        <begin position="1847"/>
        <end position="1856"/>
    </location>
</feature>
<dbReference type="Gene3D" id="3.30.342.10">
    <property type="entry name" value="DNA Polymerase, chain B, domain 1"/>
    <property type="match status" value="1"/>
</dbReference>
<keyword evidence="21" id="KW-1185">Reference proteome</keyword>
<dbReference type="CDD" id="cd05534">
    <property type="entry name" value="POLBc_zeta"/>
    <property type="match status" value="1"/>
</dbReference>
<dbReference type="GO" id="GO:0000724">
    <property type="term" value="P:double-strand break repair via homologous recombination"/>
    <property type="evidence" value="ECO:0007669"/>
    <property type="project" value="TreeGrafter"/>
</dbReference>
<evidence type="ECO:0000313" key="21">
    <source>
        <dbReference type="Proteomes" id="UP000694920"/>
    </source>
</evidence>
<dbReference type="InterPro" id="IPR025687">
    <property type="entry name" value="Znf-C4pol"/>
</dbReference>
<dbReference type="InterPro" id="IPR043502">
    <property type="entry name" value="DNA/RNA_pol_sf"/>
</dbReference>
<dbReference type="InterPro" id="IPR023211">
    <property type="entry name" value="DNA_pol_palm_dom_sf"/>
</dbReference>
<keyword evidence="6" id="KW-0548">Nucleotidyltransferase</keyword>
<keyword evidence="7" id="KW-0479">Metal-binding</keyword>
<dbReference type="InterPro" id="IPR017964">
    <property type="entry name" value="DNA-dir_DNA_pol_B_CS"/>
</dbReference>
<dbReference type="GO" id="GO:0005634">
    <property type="term" value="C:nucleus"/>
    <property type="evidence" value="ECO:0007669"/>
    <property type="project" value="TreeGrafter"/>
</dbReference>
<dbReference type="GO" id="GO:0046872">
    <property type="term" value="F:metal ion binding"/>
    <property type="evidence" value="ECO:0007669"/>
    <property type="project" value="UniProtKB-KW"/>
</dbReference>
<evidence type="ECO:0000259" key="20">
    <source>
        <dbReference type="Pfam" id="PF24065"/>
    </source>
</evidence>
<comment type="cofactor">
    <cofactor evidence="1">
        <name>[4Fe-4S] cluster</name>
        <dbReference type="ChEBI" id="CHEBI:49883"/>
    </cofactor>
</comment>
<keyword evidence="12" id="KW-0411">Iron-sulfur</keyword>
<sequence length="3161" mass="356592">MFSILLVTADSYQAAPVPGLDPTYSDFRGSEVKRVPVIRIFGSTQNGEKTCLHIHGVFPYIYVPCTSMEDGNSLAYNLATSLDSAINVSLGCTASKNQHVFKIQKVSGIPLYGYHKKKHQFFKVYFYNPAMIKKATDLLQNGLVLKQSLQPHEAHIPYILQFMIDYNIYGMSTVNVNNVKYRRSTRTLLEMGSSGESNHNSEPSSKEYLAYSVVRQSTCELEVDALASDILNRKTIEAGLDLNPGLATIWNEERTRRAQAGMHGGDSQLMNPLSPDRPPFNPTDNDLYQAERLAQRLLLISQCDENSLSTSNTPSSYPVEVQNDEILSASCLENHLTSDERNGTLTRNHDLVTNADKTTSVSPLVQEKGEDRDGDSSILTGDDMQLVEMLMDMAQSNSSNSNTIVDDDSVLGSQFSDLLRIDNKNDHEDDNEIADLNLTCLELDTMSSWDITQKSSGQSFISENNTKENNVPSCSTFESAPHQRILPTEISNNSTDIQEEDDIPQYDGAGDLSPKVLKSEIRPPNSNIAKNLSHSYLTLSPKGIMNIQENNSSTQLESSKGSTYVVCTETNVESDILSSDCPYGVLNELFEHLSQVESDLDLDLDNCQSISEIKMLSFNSNEGSDMNKQNIMDECISTKTVLNGDPCFTESAVFDKSDLTELQDQYASLLDSSLLPHAFKDLKNVDSINLTIIEDPAVPLVPEIGKKLDAPTSPCFDSLTDINTDSSVIPKTQDCDNNRSLDVVTKLNEKTTEHVEMSPDDFDYNCNVIATWEELEDHQCTDEPLKKCSIENSQESVNCQVSQRITGQFGSEVGQPENPSHASNRDSISAIQKGEEIIECDTNVIRSTRPKRLYKNSKKCINLKCNEVHDRLNRKKIVCKTNLESVIKSNGSKCTRRSRNSKPIDEENSMSNVPVDASLYSHYSSYRSHSSDLQGVVGHRHVKYSKKKIHLKQCSSTNQIWVIEKRRRGQRQKSDSILCTERQCPIPVIRLKKIDLDAASGIKTLNFVDTGNDCASKTTFESPKEVENQLNLKMAKKKSLKHIKTRKCMSVRSDVQPVVKCKKERLIARKDIHAQSTSSNVNNNCDVETTINKSLDCKKESNLCNSCHANNENLIVLDNSNAQGNKKQRRRRSSGKISINACPDVLSPVKIKTGEQPQSVDENVSKTGNFAVQEVTNSMDSRTRLKILLRNKIINKIDNSTKSVLRQGNVRQCQNIFCDRITRKKMSRQRRREPVIVSLSSTKTVASDDCQVNIDSEAYTLSNEIDELTIIANVIESNNETLSTPILERRRPMEDIPSPANKTLEDTEIYEHFVRNTDICFSPNREYDVDVVTSQVPECLFEEDFAPQSKEERENIATSQNIVAHAESCNKEDCSTTIYHQGLDVYDEDDLNGSSETSDTVAEEDAETSQNENLLNDVLDTRGLLINSIIVNEIDSSFNSSGRMKGISDVCAESEKIESEIKTNRLSFTENKTNEEKSLMIKEIPVYHRKVSINLERIDLNKLKMYLKPSSKDKSVSRPEEIIKFKHTEKKDVLSQKHDINHLSKKAMKMIDALHSRRSKKNKSTHNSCINYLNMPITEKLSIARKLDPDPQLLAHRDIAKQRNKVQTLFADSKLLVATTSYNEMRVNISNLPLKQRFMYKIGLCDVHMKRVDWLPTRQTTCIQLQEPRVWLQQQSIIIPKKAKRTRLIRRQYKTKSSIPAFDGAGDTSSDESEPIDPDVTVEREEKRICIYKSSRKSAQENVKTIATPSSKRKQHSYNSDNESPRKRINVGTAGLSPKTPLQSPLRTSTLQSPGRISRTYSPLNIVITSPKVSSTRKEPAECSDRRGVDTNSDMGSCSQSGCVTPKRMRRTRRRSPLRENSVLSPINEHCEGSSSAKVSKGSNSMDQGTWIQGLQDNTGTCASTSKVTDANNKTTTRSGTEVRKRLDFVIQSERGDGQLQTIKEKEVTISGTKLFKVTNEKQNFNILQEEYSDNEENEVTTEQRLLEMSNLDNSVIGVIDETADQLTDEEDVHNVTFTQYVDARLNEIRQSSQDLKTYNEENGSKEIDILPEIDPPSRASVIESMESYGIPKYRNKTPFYSNVSDIPAQKAIFQSRISGMSELPNWKSFLENVTGIRKWRRMKVDEFHPSGSKLRSNITQALAGHEFMDIEPLFKSPSPKNVRAWLEARKSKMKSNKETTDHQQQIEQEQRQNKQNDSITVEEKNECSMSNISNLVLPVHETTKSCQQYKDSLSAVEVDRANDTGVKSQQWSLRDDAVQENVSIRDITSDKLTNSTNPKLSLYNKSELSRRLGISCGQIEGVSHVSSDRDVANENLQNVKAIVTHQYLTILCLEVHVCTRGSLLPDPQHDSISAIFYAIQNDVPTTSKMKPLEYGDIIISPAAKNFKNNSSYLLGSHTNCETSYVSNEKELLNALLLLIGRTDPDIFIGWEIECLSWGYVFQRANYLGLNLAARISRIPNFHHNANTDNQTPDLDALAGVKLSGRIILNAWRLMRHEAALLSYTFESVMFHVMKERHPCPSFETLTTWWSERNPRTRWKVVDHYITRVLGVFKILDQLDLIGRTGELARLFGIQFYEVFSRGSQFRVESMMLRLAKPLNYVPVSPSTNQRAHMRAPESLPLIMEPESQFYSDPVIVLDFQSLYPSIIIAYNYCFSTCLGRIEHIGQSEPFEFGATTLKVTKDTILKLGDNINFAPCGVAFVKPEVRRGILPRMLSEILDTRLMVKKAMKDHSQKDRTLQRALHSRQLGLKLIANVTYGYTAANFSGRMPCIEIGDSVVSKGRETLERAIKIVESKPEWGARVIYGDTDSLFVLLPGKSKAEAFKVGAEIADTVTAANPRPVKLKFEKVLHPAILQTKKRYCGYMYESPDQEKPEYLAKGIETVRRDGCPAVSKILEKSLRILFDTIDVSLVKQYVTRQLTKILQGRVSIEDLTFAREFRGIQGYKASACVPALELTRRLIQKDPRAVPRVSERVRYIIVAGAPNEALIHCVRSPWELISDPGLRPNAIYYITRVIIPPLNRCFNLFGVDINAWFNEMPHHQIVARYTIESGDKQKTTISQYFGTAACAVCGQFSKNKICHDCAVYPERVLVILQEKLRQLERGYYNFIKICQSCVKRSDNADCASLDCPVLYRRMKSQRDLEQQGVYLRKIIEDGNSLNF</sequence>
<dbReference type="PANTHER" id="PTHR45812:SF1">
    <property type="entry name" value="DNA POLYMERASE ZETA CATALYTIC SUBUNIT"/>
    <property type="match status" value="1"/>
</dbReference>
<dbReference type="GO" id="GO:0042276">
    <property type="term" value="P:error-prone translesion synthesis"/>
    <property type="evidence" value="ECO:0007669"/>
    <property type="project" value="TreeGrafter"/>
</dbReference>
<dbReference type="InterPro" id="IPR012337">
    <property type="entry name" value="RNaseH-like_sf"/>
</dbReference>
<evidence type="ECO:0000259" key="16">
    <source>
        <dbReference type="Pfam" id="PF00136"/>
    </source>
</evidence>
<feature type="domain" description="DNA-directed DNA polymerase family B multifunctional" evidence="16">
    <location>
        <begin position="2575"/>
        <end position="3025"/>
    </location>
</feature>
<dbReference type="InterPro" id="IPR036397">
    <property type="entry name" value="RNaseH_sf"/>
</dbReference>
<dbReference type="Proteomes" id="UP000694920">
    <property type="component" value="Unplaced"/>
</dbReference>
<evidence type="ECO:0000256" key="4">
    <source>
        <dbReference type="ARBA" id="ARBA00021589"/>
    </source>
</evidence>
<feature type="region of interest" description="Disordered" evidence="15">
    <location>
        <begin position="1817"/>
        <end position="1858"/>
    </location>
</feature>
<keyword evidence="9" id="KW-0862">Zinc</keyword>
<dbReference type="GeneID" id="107268924"/>
<dbReference type="FunFam" id="1.10.287.690:FF:000002">
    <property type="entry name" value="DNA polymerase zeta"/>
    <property type="match status" value="1"/>
</dbReference>
<dbReference type="Gene3D" id="3.90.1600.10">
    <property type="entry name" value="Palm domain of DNA polymerase"/>
    <property type="match status" value="1"/>
</dbReference>
<dbReference type="InterPro" id="IPR042087">
    <property type="entry name" value="DNA_pol_B_thumb"/>
</dbReference>
<feature type="compositionally biased region" description="Polar residues" evidence="15">
    <location>
        <begin position="1830"/>
        <end position="1843"/>
    </location>
</feature>
<feature type="domain" description="DNA polymerase delta/zeta catalytic subunit N-terminal" evidence="19">
    <location>
        <begin position="56"/>
        <end position="133"/>
    </location>
</feature>
<feature type="compositionally biased region" description="Polar residues" evidence="15">
    <location>
        <begin position="1740"/>
        <end position="1750"/>
    </location>
</feature>
<evidence type="ECO:0000256" key="1">
    <source>
        <dbReference type="ARBA" id="ARBA00001966"/>
    </source>
</evidence>
<dbReference type="Pfam" id="PF00136">
    <property type="entry name" value="DNA_pol_B"/>
    <property type="match status" value="1"/>
</dbReference>
<dbReference type="EC" id="2.7.7.7" evidence="3"/>
<dbReference type="GO" id="GO:0000166">
    <property type="term" value="F:nucleotide binding"/>
    <property type="evidence" value="ECO:0007669"/>
    <property type="project" value="InterPro"/>
</dbReference>
<dbReference type="SMART" id="SM00486">
    <property type="entry name" value="POLBc"/>
    <property type="match status" value="1"/>
</dbReference>
<dbReference type="Pfam" id="PF24065">
    <property type="entry name" value="REV3_N"/>
    <property type="match status" value="1"/>
</dbReference>
<feature type="region of interest" description="Disordered" evidence="15">
    <location>
        <begin position="2172"/>
        <end position="2198"/>
    </location>
</feature>
<keyword evidence="5" id="KW-0808">Transferase</keyword>
<feature type="region of interest" description="Disordered" evidence="15">
    <location>
        <begin position="1740"/>
        <end position="1797"/>
    </location>
</feature>
<dbReference type="Gene3D" id="1.10.287.690">
    <property type="entry name" value="Helix hairpin bin"/>
    <property type="match status" value="1"/>
</dbReference>
<feature type="domain" description="C4-type zinc-finger of DNA polymerase delta" evidence="18">
    <location>
        <begin position="3068"/>
        <end position="3135"/>
    </location>
</feature>
<evidence type="ECO:0000259" key="18">
    <source>
        <dbReference type="Pfam" id="PF14260"/>
    </source>
</evidence>
<evidence type="ECO:0000256" key="5">
    <source>
        <dbReference type="ARBA" id="ARBA00022679"/>
    </source>
</evidence>
<evidence type="ECO:0000256" key="11">
    <source>
        <dbReference type="ARBA" id="ARBA00023004"/>
    </source>
</evidence>
<dbReference type="FunFam" id="3.30.420.10:FF:000024">
    <property type="entry name" value="DNA polymerase zeta catalytic subunit"/>
    <property type="match status" value="1"/>
</dbReference>
<dbReference type="KEGG" id="ccin:107268924"/>
<dbReference type="InterPro" id="IPR056435">
    <property type="entry name" value="DPOD/Z_N"/>
</dbReference>
<evidence type="ECO:0000313" key="22">
    <source>
        <dbReference type="RefSeq" id="XP_015597680.1"/>
    </source>
</evidence>
<dbReference type="Gene3D" id="1.10.132.60">
    <property type="entry name" value="DNA polymerase family B, C-terminal domain"/>
    <property type="match status" value="1"/>
</dbReference>
<evidence type="ECO:0000313" key="23">
    <source>
        <dbReference type="RefSeq" id="XP_015597687.1"/>
    </source>
</evidence>
<evidence type="ECO:0000256" key="13">
    <source>
        <dbReference type="ARBA" id="ARBA00023204"/>
    </source>
</evidence>
<keyword evidence="8" id="KW-0227">DNA damage</keyword>
<feature type="domain" description="DNA polymerase zeta catalytic subunit N-terminal" evidence="20">
    <location>
        <begin position="1"/>
        <end position="55"/>
    </location>
</feature>
<dbReference type="RefSeq" id="XP_015597687.1">
    <property type="nucleotide sequence ID" value="XM_015742201.2"/>
</dbReference>
<protein>
    <recommendedName>
        <fullName evidence="4">DNA polymerase zeta catalytic subunit</fullName>
        <ecNumber evidence="3">2.7.7.7</ecNumber>
    </recommendedName>
</protein>
<dbReference type="RefSeq" id="XP_015597680.1">
    <property type="nucleotide sequence ID" value="XM_015742194.2"/>
</dbReference>
<dbReference type="GO" id="GO:0003677">
    <property type="term" value="F:DNA binding"/>
    <property type="evidence" value="ECO:0007669"/>
    <property type="project" value="InterPro"/>
</dbReference>
<evidence type="ECO:0000256" key="10">
    <source>
        <dbReference type="ARBA" id="ARBA00022932"/>
    </source>
</evidence>
<dbReference type="PROSITE" id="PS00116">
    <property type="entry name" value="DNA_POLYMERASE_B"/>
    <property type="match status" value="1"/>
</dbReference>
<feature type="region of interest" description="Disordered" evidence="15">
    <location>
        <begin position="1699"/>
        <end position="1720"/>
    </location>
</feature>
<dbReference type="FunFam" id="3.30.342.10:FF:000002">
    <property type="entry name" value="DNA polymerase zeta catalytic subunit isoform X1"/>
    <property type="match status" value="1"/>
</dbReference>
<evidence type="ECO:0000256" key="3">
    <source>
        <dbReference type="ARBA" id="ARBA00012417"/>
    </source>
</evidence>
<dbReference type="SUPFAM" id="SSF53098">
    <property type="entry name" value="Ribonuclease H-like"/>
    <property type="match status" value="1"/>
</dbReference>
<dbReference type="SUPFAM" id="SSF56672">
    <property type="entry name" value="DNA/RNA polymerases"/>
    <property type="match status" value="1"/>
</dbReference>
<dbReference type="GO" id="GO:0016035">
    <property type="term" value="C:zeta DNA polymerase complex"/>
    <property type="evidence" value="ECO:0007669"/>
    <property type="project" value="InterPro"/>
</dbReference>
<feature type="compositionally biased region" description="Basic and acidic residues" evidence="15">
    <location>
        <begin position="1817"/>
        <end position="1829"/>
    </location>
</feature>
<dbReference type="InterPro" id="IPR030559">
    <property type="entry name" value="PolZ_Rev3"/>
</dbReference>
<dbReference type="Pfam" id="PF14260">
    <property type="entry name" value="zf-C4pol"/>
    <property type="match status" value="1"/>
</dbReference>
<feature type="region of interest" description="Disordered" evidence="15">
    <location>
        <begin position="1387"/>
        <end position="1411"/>
    </location>
</feature>
<proteinExistence type="inferred from homology"/>
<evidence type="ECO:0000256" key="9">
    <source>
        <dbReference type="ARBA" id="ARBA00022833"/>
    </source>
</evidence>
<evidence type="ECO:0000256" key="8">
    <source>
        <dbReference type="ARBA" id="ARBA00022763"/>
    </source>
</evidence>
<evidence type="ECO:0000256" key="12">
    <source>
        <dbReference type="ARBA" id="ARBA00023014"/>
    </source>
</evidence>
<evidence type="ECO:0000256" key="14">
    <source>
        <dbReference type="ARBA" id="ARBA00049244"/>
    </source>
</evidence>
<evidence type="ECO:0000256" key="6">
    <source>
        <dbReference type="ARBA" id="ARBA00022695"/>
    </source>
</evidence>
<dbReference type="CTD" id="136035703"/>
<dbReference type="PANTHER" id="PTHR45812">
    <property type="entry name" value="DNA POLYMERASE ZETA CATALYTIC SUBUNIT"/>
    <property type="match status" value="1"/>
</dbReference>
<comment type="similarity">
    <text evidence="2">Belongs to the DNA polymerase type-B family.</text>
</comment>